<dbReference type="Proteomes" id="UP000006621">
    <property type="component" value="Chromosome"/>
</dbReference>
<organism evidence="1 2">
    <name type="scientific">Flexistipes sinusarabici (strain ATCC 49648 / DSM 4947 / MAS 10)</name>
    <dbReference type="NCBI Taxonomy" id="717231"/>
    <lineage>
        <taxon>Bacteria</taxon>
        <taxon>Pseudomonadati</taxon>
        <taxon>Deferribacterota</taxon>
        <taxon>Deferribacteres</taxon>
        <taxon>Deferribacterales</taxon>
        <taxon>Flexistipitaceae</taxon>
        <taxon>Flexistipes</taxon>
    </lineage>
</organism>
<dbReference type="KEGG" id="fsi:Flexsi_0820"/>
<reference evidence="1 2" key="1">
    <citation type="journal article" date="2011" name="Stand. Genomic Sci.">
        <title>Genome sequence of the moderately thermophilic halophile Flexistipes sinusarabici strain (MAS10).</title>
        <authorList>
            <person name="Lapidus A."/>
            <person name="Chertkov O."/>
            <person name="Nolan M."/>
            <person name="Lucas S."/>
            <person name="Hammon N."/>
            <person name="Deshpande S."/>
            <person name="Cheng J.F."/>
            <person name="Tapia R."/>
            <person name="Han C."/>
            <person name="Goodwin L."/>
            <person name="Pitluck S."/>
            <person name="Liolios K."/>
            <person name="Pagani I."/>
            <person name="Ivanova N."/>
            <person name="Huntemann M."/>
            <person name="Mavromatis K."/>
            <person name="Mikhailova N."/>
            <person name="Pati A."/>
            <person name="Chen A."/>
            <person name="Palaniappan K."/>
            <person name="Land M."/>
            <person name="Hauser L."/>
            <person name="Brambilla E.M."/>
            <person name="Rohde M."/>
            <person name="Abt B."/>
            <person name="Spring S."/>
            <person name="Goker M."/>
            <person name="Bristow J."/>
            <person name="Eisen J.A."/>
            <person name="Markowitz V."/>
            <person name="Hugenholtz P."/>
            <person name="Kyrpides N.C."/>
            <person name="Klenk H.P."/>
            <person name="Woyke T."/>
        </authorList>
    </citation>
    <scope>NUCLEOTIDE SEQUENCE [LARGE SCALE GENOMIC DNA]</scope>
    <source>
        <strain evidence="2">DSM 4947 / MAS 10</strain>
    </source>
</reference>
<gene>
    <name evidence="1" type="ordered locus">Flexsi_0820</name>
</gene>
<reference evidence="2" key="2">
    <citation type="submission" date="2011-06" db="EMBL/GenBank/DDBJ databases">
        <title>The complete genome of Flexistipes sinusarabici DSM 4947.</title>
        <authorList>
            <person name="Lucas S."/>
            <person name="Han J."/>
            <person name="Lapidus A."/>
            <person name="Bruce D."/>
            <person name="Goodwin L."/>
            <person name="Pitluck S."/>
            <person name="Peters L."/>
            <person name="Kyrpides N."/>
            <person name="Mavromatis K."/>
            <person name="Ivanova N."/>
            <person name="Mikhailova N."/>
            <person name="Chertkov O."/>
            <person name="Detter J.C."/>
            <person name="Tapia R."/>
            <person name="Han C."/>
            <person name="Land M."/>
            <person name="Hauser L."/>
            <person name="Markowitz V."/>
            <person name="Cheng J.-F."/>
            <person name="Hugenholtz P."/>
            <person name="Woyke T."/>
            <person name="Wu D."/>
            <person name="Spring S."/>
            <person name="Schroeder M."/>
            <person name="Brambilla E."/>
            <person name="Klenk H.-P."/>
            <person name="Eisen J.A."/>
        </authorList>
    </citation>
    <scope>NUCLEOTIDE SEQUENCE [LARGE SCALE GENOMIC DNA]</scope>
    <source>
        <strain evidence="2">DSM 4947 / MAS 10</strain>
    </source>
</reference>
<name>F8E4K1_FLESM</name>
<proteinExistence type="predicted"/>
<dbReference type="RefSeq" id="WP_013885982.1">
    <property type="nucleotide sequence ID" value="NC_015672.1"/>
</dbReference>
<dbReference type="AlphaFoldDB" id="F8E4K1"/>
<evidence type="ECO:0000313" key="2">
    <source>
        <dbReference type="Proteomes" id="UP000006621"/>
    </source>
</evidence>
<accession>F8E4K1</accession>
<dbReference type="HOGENOM" id="CLU_2355597_0_0_0"/>
<protein>
    <submittedName>
        <fullName evidence="1">Uncharacterized protein</fullName>
    </submittedName>
</protein>
<dbReference type="STRING" id="717231.Flexsi_0820"/>
<sequence>MKNTIIISDEADEKDYPDAIILNESDALNLYSAKSGEQVVCESPNVDYVKVEDDFFEFFGEDFGSIRFDRRFVKLVVNKSYYVGQKLRANKPYDIR</sequence>
<evidence type="ECO:0000313" key="1">
    <source>
        <dbReference type="EMBL" id="AEI14487.1"/>
    </source>
</evidence>
<dbReference type="EMBL" id="CP002858">
    <property type="protein sequence ID" value="AEI14487.1"/>
    <property type="molecule type" value="Genomic_DNA"/>
</dbReference>
<keyword evidence="2" id="KW-1185">Reference proteome</keyword>